<dbReference type="InterPro" id="IPR029063">
    <property type="entry name" value="SAM-dependent_MTases_sf"/>
</dbReference>
<keyword evidence="2" id="KW-0489">Methyltransferase</keyword>
<protein>
    <recommendedName>
        <fullName evidence="7">DNA methylase N-4/N-6 domain-containing protein</fullName>
    </recommendedName>
</protein>
<dbReference type="GO" id="GO:0003677">
    <property type="term" value="F:DNA binding"/>
    <property type="evidence" value="ECO:0007669"/>
    <property type="project" value="InterPro"/>
</dbReference>
<dbReference type="InterPro" id="IPR007560">
    <property type="entry name" value="Restrct_endonuc_IV_Mrr"/>
</dbReference>
<feature type="domain" description="Restriction endonuclease type IV Mrr" evidence="5">
    <location>
        <begin position="311"/>
        <end position="397"/>
    </location>
</feature>
<dbReference type="InterPro" id="IPR001091">
    <property type="entry name" value="RM_Methyltransferase"/>
</dbReference>
<comment type="similarity">
    <text evidence="1">Belongs to the N(4)/N(6)-methyltransferase family.</text>
</comment>
<keyword evidence="3" id="KW-0808">Transferase</keyword>
<dbReference type="EMBL" id="LAZR01029561">
    <property type="protein sequence ID" value="KKL59218.1"/>
    <property type="molecule type" value="Genomic_DNA"/>
</dbReference>
<dbReference type="InterPro" id="IPR002052">
    <property type="entry name" value="DNA_methylase_N6_adenine_CS"/>
</dbReference>
<evidence type="ECO:0000256" key="2">
    <source>
        <dbReference type="ARBA" id="ARBA00022603"/>
    </source>
</evidence>
<evidence type="ECO:0000259" key="4">
    <source>
        <dbReference type="Pfam" id="PF01555"/>
    </source>
</evidence>
<evidence type="ECO:0000256" key="3">
    <source>
        <dbReference type="ARBA" id="ARBA00022679"/>
    </source>
</evidence>
<dbReference type="InterPro" id="IPR002941">
    <property type="entry name" value="DNA_methylase_N4/N6"/>
</dbReference>
<dbReference type="Pfam" id="PF01555">
    <property type="entry name" value="N6_N4_Mtase"/>
    <property type="match status" value="1"/>
</dbReference>
<dbReference type="SUPFAM" id="SSF53335">
    <property type="entry name" value="S-adenosyl-L-methionine-dependent methyltransferases"/>
    <property type="match status" value="1"/>
</dbReference>
<gene>
    <name evidence="6" type="ORF">LCGC14_2217530</name>
</gene>
<dbReference type="Pfam" id="PF04471">
    <property type="entry name" value="Mrr_cat"/>
    <property type="match status" value="1"/>
</dbReference>
<dbReference type="PROSITE" id="PS00092">
    <property type="entry name" value="N6_MTASE"/>
    <property type="match status" value="1"/>
</dbReference>
<dbReference type="AlphaFoldDB" id="A0A0F9DBW7"/>
<evidence type="ECO:0008006" key="7">
    <source>
        <dbReference type="Google" id="ProtNLM"/>
    </source>
</evidence>
<comment type="caution">
    <text evidence="6">The sequence shown here is derived from an EMBL/GenBank/DDBJ whole genome shotgun (WGS) entry which is preliminary data.</text>
</comment>
<accession>A0A0F9DBW7</accession>
<sequence>SRYYFKPNTIYCGDNLKVLKAFPDECVDLIYIDPPFFSGKNYDLVFGDKYAIRAFQDTFEGKRETYLTFMENRIRQLHRILKSTGSFYLHCDYHASHYLKVLCDKIFGINNFRNEIIWHYSGTGRPKTKYKRKHDTILFYTKTNKYTFNVETVPIKPKSIGKYSEIDSDGRRYKIYRNPDGTERSRSYMKPQPIDDVWEIPIINVMAKERLGYPTQKPEKLLERIVKISSNEEDIVLDAFCGCGTTLAVAQKLNRQWIGIDVSPIGCTVMSKRIGYQLKDVQGMKFSLEQAKKLDWMDFQKWTIKAIDGIPLTKKGADKGIDGWQNNNKFNESVPIEVKQHKINYNDVLKLNSVIEREKKKGGFMIAFKITKPALVEIKRLKRETKRDIIFISFDDLFSRETLLRKGAIKPTMLEKHLKVE</sequence>
<dbReference type="PRINTS" id="PR00508">
    <property type="entry name" value="S21N4MTFRASE"/>
</dbReference>
<evidence type="ECO:0000259" key="5">
    <source>
        <dbReference type="Pfam" id="PF04471"/>
    </source>
</evidence>
<feature type="domain" description="DNA methylase N-4/N-6" evidence="4">
    <location>
        <begin position="27"/>
        <end position="264"/>
    </location>
</feature>
<name>A0A0F9DBW7_9ZZZZ</name>
<dbReference type="GO" id="GO:0032259">
    <property type="term" value="P:methylation"/>
    <property type="evidence" value="ECO:0007669"/>
    <property type="project" value="UniProtKB-KW"/>
</dbReference>
<feature type="non-terminal residue" evidence="6">
    <location>
        <position position="1"/>
    </location>
</feature>
<evidence type="ECO:0000256" key="1">
    <source>
        <dbReference type="ARBA" id="ARBA00006594"/>
    </source>
</evidence>
<proteinExistence type="inferred from homology"/>
<dbReference type="GO" id="GO:0004519">
    <property type="term" value="F:endonuclease activity"/>
    <property type="evidence" value="ECO:0007669"/>
    <property type="project" value="InterPro"/>
</dbReference>
<dbReference type="GO" id="GO:0009307">
    <property type="term" value="P:DNA restriction-modification system"/>
    <property type="evidence" value="ECO:0007669"/>
    <property type="project" value="InterPro"/>
</dbReference>
<reference evidence="6" key="1">
    <citation type="journal article" date="2015" name="Nature">
        <title>Complex archaea that bridge the gap between prokaryotes and eukaryotes.</title>
        <authorList>
            <person name="Spang A."/>
            <person name="Saw J.H."/>
            <person name="Jorgensen S.L."/>
            <person name="Zaremba-Niedzwiedzka K."/>
            <person name="Martijn J."/>
            <person name="Lind A.E."/>
            <person name="van Eijk R."/>
            <person name="Schleper C."/>
            <person name="Guy L."/>
            <person name="Ettema T.J."/>
        </authorList>
    </citation>
    <scope>NUCLEOTIDE SEQUENCE</scope>
</reference>
<organism evidence="6">
    <name type="scientific">marine sediment metagenome</name>
    <dbReference type="NCBI Taxonomy" id="412755"/>
    <lineage>
        <taxon>unclassified sequences</taxon>
        <taxon>metagenomes</taxon>
        <taxon>ecological metagenomes</taxon>
    </lineage>
</organism>
<dbReference type="GO" id="GO:0008170">
    <property type="term" value="F:N-methyltransferase activity"/>
    <property type="evidence" value="ECO:0007669"/>
    <property type="project" value="InterPro"/>
</dbReference>
<evidence type="ECO:0000313" key="6">
    <source>
        <dbReference type="EMBL" id="KKL59218.1"/>
    </source>
</evidence>
<dbReference type="Gene3D" id="3.40.50.150">
    <property type="entry name" value="Vaccinia Virus protein VP39"/>
    <property type="match status" value="1"/>
</dbReference>